<comment type="caution">
    <text evidence="10">Lacks conserved residue(s) required for the propagation of feature annotation.</text>
</comment>
<evidence type="ECO:0000313" key="11">
    <source>
        <dbReference type="EMBL" id="WEG72101.1"/>
    </source>
</evidence>
<feature type="transmembrane region" description="Helical" evidence="10">
    <location>
        <begin position="144"/>
        <end position="165"/>
    </location>
</feature>
<feature type="transmembrane region" description="Helical" evidence="10">
    <location>
        <begin position="50"/>
        <end position="71"/>
    </location>
</feature>
<evidence type="ECO:0000256" key="9">
    <source>
        <dbReference type="ARBA" id="ARBA00023224"/>
    </source>
</evidence>
<evidence type="ECO:0000256" key="3">
    <source>
        <dbReference type="ARBA" id="ARBA00022606"/>
    </source>
</evidence>
<keyword evidence="8 10" id="KW-0675">Receptor</keyword>
<dbReference type="GO" id="GO:0004984">
    <property type="term" value="F:olfactory receptor activity"/>
    <property type="evidence" value="ECO:0007669"/>
    <property type="project" value="InterPro"/>
</dbReference>
<evidence type="ECO:0000256" key="1">
    <source>
        <dbReference type="ARBA" id="ARBA00004651"/>
    </source>
</evidence>
<evidence type="ECO:0000256" key="6">
    <source>
        <dbReference type="ARBA" id="ARBA00022989"/>
    </source>
</evidence>
<evidence type="ECO:0000256" key="4">
    <source>
        <dbReference type="ARBA" id="ARBA00022692"/>
    </source>
</evidence>
<name>A0A9Y1IRZ5_GRAMO</name>
<dbReference type="InterPro" id="IPR004117">
    <property type="entry name" value="7tm6_olfct_rcpt"/>
</dbReference>
<dbReference type="GO" id="GO:0005549">
    <property type="term" value="F:odorant binding"/>
    <property type="evidence" value="ECO:0007669"/>
    <property type="project" value="InterPro"/>
</dbReference>
<keyword evidence="3 10" id="KW-0716">Sensory transduction</keyword>
<feature type="transmembrane region" description="Helical" evidence="10">
    <location>
        <begin position="83"/>
        <end position="104"/>
    </location>
</feature>
<keyword evidence="5 10" id="KW-0552">Olfaction</keyword>
<dbReference type="PANTHER" id="PTHR21137">
    <property type="entry name" value="ODORANT RECEPTOR"/>
    <property type="match status" value="1"/>
</dbReference>
<dbReference type="Pfam" id="PF02949">
    <property type="entry name" value="7tm_6"/>
    <property type="match status" value="1"/>
</dbReference>
<evidence type="ECO:0000256" key="8">
    <source>
        <dbReference type="ARBA" id="ARBA00023170"/>
    </source>
</evidence>
<keyword evidence="9 10" id="KW-0807">Transducer</keyword>
<evidence type="ECO:0000256" key="10">
    <source>
        <dbReference type="RuleBase" id="RU351113"/>
    </source>
</evidence>
<evidence type="ECO:0000256" key="2">
    <source>
        <dbReference type="ARBA" id="ARBA00022475"/>
    </source>
</evidence>
<comment type="subcellular location">
    <subcellularLocation>
        <location evidence="1 10">Cell membrane</location>
        <topology evidence="1 10">Multi-pass membrane protein</topology>
    </subcellularLocation>
</comment>
<keyword evidence="2" id="KW-1003">Cell membrane</keyword>
<dbReference type="AlphaFoldDB" id="A0A9Y1IRZ5"/>
<dbReference type="GO" id="GO:0005886">
    <property type="term" value="C:plasma membrane"/>
    <property type="evidence" value="ECO:0007669"/>
    <property type="project" value="UniProtKB-SubCell"/>
</dbReference>
<comment type="similarity">
    <text evidence="10">Belongs to the insect chemoreceptor superfamily. Heteromeric odorant receptor channel (TC 1.A.69) family.</text>
</comment>
<protein>
    <recommendedName>
        <fullName evidence="10">Odorant receptor</fullName>
    </recommendedName>
</protein>
<keyword evidence="7 10" id="KW-0472">Membrane</keyword>
<reference evidence="11" key="1">
    <citation type="submission" date="2022-06" db="EMBL/GenBank/DDBJ databases">
        <authorList>
            <person name="Shang L."/>
        </authorList>
    </citation>
    <scope>NUCLEOTIDE SEQUENCE</scope>
</reference>
<proteinExistence type="evidence at transcript level"/>
<keyword evidence="4 10" id="KW-0812">Transmembrane</keyword>
<dbReference type="GO" id="GO:0007165">
    <property type="term" value="P:signal transduction"/>
    <property type="evidence" value="ECO:0007669"/>
    <property type="project" value="UniProtKB-KW"/>
</dbReference>
<sequence length="430" mass="48931">MDTSARRVRRASARAALSLGYIKILKCFLTISASWPYQIAGGKEYPLYKYYGRSLIPFGLTTITFEIWFLVDNFKVLSFFEVGHMYLTLFLAILSFARTFLPLYSRYAEIIERFLMSFHLVHFKHESSYHLKIYEKVEWLSHRVVTITMALGMICAAAFNLMPIINNIRSGAYKDHNKSVELAVYYSYPGVDSQDHYKFATIFNFYVVFGCAILIVGIDILMSLFIIQIIGHIEVLNNSLETFPKPNMSTDISNTDFEISKQSTVVTAPMFSVEENLIIKERIKQCVKHHLLIVSFTDDMSDFFGPVIAIYYLFHQVAGCIMLLELSAGDPQALTKYGPLTVTVFGQLIILSTIFEIVNTKSELLADTAYAVPWESMNMANQRSVCLLLRRLQQPIAVRALGVAAVNVQTMSTILKTSFSYFTFLKTLND</sequence>
<evidence type="ECO:0000256" key="7">
    <source>
        <dbReference type="ARBA" id="ARBA00023136"/>
    </source>
</evidence>
<keyword evidence="6 10" id="KW-1133">Transmembrane helix</keyword>
<evidence type="ECO:0000256" key="5">
    <source>
        <dbReference type="ARBA" id="ARBA00022725"/>
    </source>
</evidence>
<organism evidence="11">
    <name type="scientific">Grapholita molesta</name>
    <name type="common">Oriental fruit moth</name>
    <name type="synonym">Cydia molesta</name>
    <dbReference type="NCBI Taxonomy" id="192188"/>
    <lineage>
        <taxon>Eukaryota</taxon>
        <taxon>Metazoa</taxon>
        <taxon>Ecdysozoa</taxon>
        <taxon>Arthropoda</taxon>
        <taxon>Hexapoda</taxon>
        <taxon>Insecta</taxon>
        <taxon>Pterygota</taxon>
        <taxon>Neoptera</taxon>
        <taxon>Endopterygota</taxon>
        <taxon>Lepidoptera</taxon>
        <taxon>Glossata</taxon>
        <taxon>Ditrysia</taxon>
        <taxon>Tortricoidea</taxon>
        <taxon>Tortricidae</taxon>
        <taxon>Olethreutinae</taxon>
        <taxon>Grapholitini</taxon>
        <taxon>Grapholita</taxon>
    </lineage>
</organism>
<feature type="transmembrane region" description="Helical" evidence="10">
    <location>
        <begin position="203"/>
        <end position="230"/>
    </location>
</feature>
<dbReference type="PANTHER" id="PTHR21137:SF35">
    <property type="entry name" value="ODORANT RECEPTOR 19A-RELATED"/>
    <property type="match status" value="1"/>
</dbReference>
<accession>A0A9Y1IRZ5</accession>
<dbReference type="EMBL" id="ON926818">
    <property type="protein sequence ID" value="WEG72101.1"/>
    <property type="molecule type" value="mRNA"/>
</dbReference>
<feature type="transmembrane region" description="Helical" evidence="10">
    <location>
        <begin position="21"/>
        <end position="38"/>
    </location>
</feature>